<dbReference type="Proteomes" id="UP000239899">
    <property type="component" value="Unassembled WGS sequence"/>
</dbReference>
<reference evidence="4 5" key="1">
    <citation type="journal article" date="2018" name="Plant J.">
        <title>Genome sequences of Chlorella sorokiniana UTEX 1602 and Micractinium conductrix SAG 241.80: implications to maltose excretion by a green alga.</title>
        <authorList>
            <person name="Arriola M.B."/>
            <person name="Velmurugan N."/>
            <person name="Zhang Y."/>
            <person name="Plunkett M.H."/>
            <person name="Hondzo H."/>
            <person name="Barney B.M."/>
        </authorList>
    </citation>
    <scope>NUCLEOTIDE SEQUENCE [LARGE SCALE GENOMIC DNA]</scope>
    <source>
        <strain evidence="5">UTEX 1602</strain>
    </source>
</reference>
<dbReference type="Gene3D" id="3.40.50.1780">
    <property type="match status" value="1"/>
</dbReference>
<dbReference type="OrthoDB" id="10253113at2759"/>
<dbReference type="SMART" id="SM00902">
    <property type="entry name" value="Fe_hyd_SSU"/>
    <property type="match status" value="1"/>
</dbReference>
<feature type="domain" description="Iron hydrogenase small subunit" evidence="3">
    <location>
        <begin position="379"/>
        <end position="438"/>
    </location>
</feature>
<feature type="region of interest" description="Disordered" evidence="2">
    <location>
        <begin position="481"/>
        <end position="500"/>
    </location>
</feature>
<dbReference type="Pfam" id="PF02256">
    <property type="entry name" value="Fe_hyd_SSU"/>
    <property type="match status" value="1"/>
</dbReference>
<dbReference type="SUPFAM" id="SSF53920">
    <property type="entry name" value="Fe-only hydrogenase"/>
    <property type="match status" value="1"/>
</dbReference>
<dbReference type="InterPro" id="IPR004108">
    <property type="entry name" value="Fe_hydrogenase_lsu_C"/>
</dbReference>
<dbReference type="Pfam" id="PF02906">
    <property type="entry name" value="Fe_hyd_lg_C"/>
    <property type="match status" value="1"/>
</dbReference>
<dbReference type="SMR" id="A0A2P6U233"/>
<sequence>MSESTRIGDAREFAGPARLLGAPRRAAAPRAQAADAAAPPAPKPAAPKPAAAKEVDHVPLVLDELQTKKKICIAQTAPAVRIAIGEELGLGVGVNATGKMVAALKALGFDYVFDTLAGADLTIMEEGFELLERLEGLVNKRDDTAPLPMFTSCCPGWIGFVETCAPEIIPHVSSCKSPHMMVGSVLKTYFAEKIGKQSSDISVVSVMPCVRKQGEADRMMFHTPDGAAREVDHVITTKDLAAMCKEKGIDFASLPDEEFDEFLGIGTGAAALFGTTGGVMEAALRTVYDVATGEKLDRLDWEPVRGLDGTKEASVVIKPHPEGPLHNTEPVTVNIAVANGLGNAKKLLKQVQEGEKDYHFIEVMACPGGCIGGGGQPRSKDKEILQKRQGALYSVDERKVLRRSHENPVVQQLYDDFLEKPNSHKAHELLHTYYVPCGPEKFDITAPVEVQPPPLATCTLDLGFETVCDPQEHHQICELDDGTVHSDDNEKTLPTELHAE</sequence>
<feature type="compositionally biased region" description="Basic and acidic residues" evidence="2">
    <location>
        <begin position="1"/>
        <end position="12"/>
    </location>
</feature>
<dbReference type="AlphaFoldDB" id="A0A2P6U233"/>
<evidence type="ECO:0000313" key="5">
    <source>
        <dbReference type="Proteomes" id="UP000239899"/>
    </source>
</evidence>
<feature type="compositionally biased region" description="Low complexity" evidence="2">
    <location>
        <begin position="14"/>
        <end position="38"/>
    </location>
</feature>
<dbReference type="GO" id="GO:0051536">
    <property type="term" value="F:iron-sulfur cluster binding"/>
    <property type="evidence" value="ECO:0007669"/>
    <property type="project" value="InterPro"/>
</dbReference>
<feature type="region of interest" description="Disordered" evidence="2">
    <location>
        <begin position="1"/>
        <end position="52"/>
    </location>
</feature>
<organism evidence="4 5">
    <name type="scientific">Chlorella sorokiniana</name>
    <name type="common">Freshwater green alga</name>
    <dbReference type="NCBI Taxonomy" id="3076"/>
    <lineage>
        <taxon>Eukaryota</taxon>
        <taxon>Viridiplantae</taxon>
        <taxon>Chlorophyta</taxon>
        <taxon>core chlorophytes</taxon>
        <taxon>Trebouxiophyceae</taxon>
        <taxon>Chlorellales</taxon>
        <taxon>Chlorellaceae</taxon>
        <taxon>Chlorella clade</taxon>
        <taxon>Chlorella</taxon>
    </lineage>
</organism>
<dbReference type="Gene3D" id="4.10.260.20">
    <property type="entry name" value="Iron hydrogenase, small subunit"/>
    <property type="match status" value="1"/>
</dbReference>
<dbReference type="EMBL" id="LHPG02000002">
    <property type="protein sequence ID" value="PRW60372.1"/>
    <property type="molecule type" value="Genomic_DNA"/>
</dbReference>
<proteinExistence type="inferred from homology"/>
<protein>
    <submittedName>
        <fullName evidence="4">Fe-only</fullName>
    </submittedName>
</protein>
<dbReference type="GO" id="GO:0005506">
    <property type="term" value="F:iron ion binding"/>
    <property type="evidence" value="ECO:0007669"/>
    <property type="project" value="InterPro"/>
</dbReference>
<dbReference type="STRING" id="3076.A0A2P6U233"/>
<keyword evidence="5" id="KW-1185">Reference proteome</keyword>
<comment type="caution">
    <text evidence="4">The sequence shown here is derived from an EMBL/GenBank/DDBJ whole genome shotgun (WGS) entry which is preliminary data.</text>
</comment>
<dbReference type="InterPro" id="IPR050340">
    <property type="entry name" value="Cytosolic_Fe-S_CAF"/>
</dbReference>
<dbReference type="GO" id="GO:0008901">
    <property type="term" value="F:ferredoxin hydrogenase activity"/>
    <property type="evidence" value="ECO:0007669"/>
    <property type="project" value="InterPro"/>
</dbReference>
<gene>
    <name evidence="4" type="ORF">C2E21_0979</name>
</gene>
<dbReference type="InterPro" id="IPR009016">
    <property type="entry name" value="Fe_hydrogenase"/>
</dbReference>
<evidence type="ECO:0000256" key="1">
    <source>
        <dbReference type="ARBA" id="ARBA00006596"/>
    </source>
</evidence>
<accession>A0A2P6U233</accession>
<dbReference type="PANTHER" id="PTHR11615">
    <property type="entry name" value="NITRATE, FORMATE, IRON DEHYDROGENASE"/>
    <property type="match status" value="1"/>
</dbReference>
<dbReference type="InterPro" id="IPR003149">
    <property type="entry name" value="Fe_hydrogenase_ssu"/>
</dbReference>
<dbReference type="InterPro" id="IPR036991">
    <property type="entry name" value="Fe_hydrogenase_ssu_sf"/>
</dbReference>
<dbReference type="InterPro" id="IPR013352">
    <property type="entry name" value="Fe_hydrogenase_subset"/>
</dbReference>
<name>A0A2P6U233_CHLSO</name>
<evidence type="ECO:0000259" key="3">
    <source>
        <dbReference type="SMART" id="SM00902"/>
    </source>
</evidence>
<dbReference type="NCBIfam" id="TIGR02512">
    <property type="entry name" value="FeFe_hydrog_A"/>
    <property type="match status" value="1"/>
</dbReference>
<evidence type="ECO:0000313" key="4">
    <source>
        <dbReference type="EMBL" id="PRW60372.1"/>
    </source>
</evidence>
<comment type="similarity">
    <text evidence="1">Belongs to the NARF family.</text>
</comment>
<dbReference type="Gene3D" id="3.40.950.10">
    <property type="entry name" value="Fe-only Hydrogenase (Larger Subunit), Chain L, domain 3"/>
    <property type="match status" value="1"/>
</dbReference>
<evidence type="ECO:0000256" key="2">
    <source>
        <dbReference type="SAM" id="MobiDB-lite"/>
    </source>
</evidence>